<feature type="transmembrane region" description="Helical" evidence="1">
    <location>
        <begin position="181"/>
        <end position="205"/>
    </location>
</feature>
<feature type="transmembrane region" description="Helical" evidence="1">
    <location>
        <begin position="288"/>
        <end position="306"/>
    </location>
</feature>
<proteinExistence type="predicted"/>
<dbReference type="AlphaFoldDB" id="A0A940X5W6"/>
<evidence type="ECO:0000313" key="4">
    <source>
        <dbReference type="Proteomes" id="UP000673447"/>
    </source>
</evidence>
<dbReference type="InterPro" id="IPR002656">
    <property type="entry name" value="Acyl_transf_3_dom"/>
</dbReference>
<evidence type="ECO:0000256" key="1">
    <source>
        <dbReference type="SAM" id="Phobius"/>
    </source>
</evidence>
<evidence type="ECO:0000259" key="2">
    <source>
        <dbReference type="Pfam" id="PF01757"/>
    </source>
</evidence>
<gene>
    <name evidence="3" type="ORF">J5837_13720</name>
</gene>
<dbReference type="InterPro" id="IPR050623">
    <property type="entry name" value="Glucan_succinyl_AcylTrfase"/>
</dbReference>
<feature type="transmembrane region" description="Helical" evidence="1">
    <location>
        <begin position="12"/>
        <end position="33"/>
    </location>
</feature>
<dbReference type="GO" id="GO:0016747">
    <property type="term" value="F:acyltransferase activity, transferring groups other than amino-acyl groups"/>
    <property type="evidence" value="ECO:0007669"/>
    <property type="project" value="InterPro"/>
</dbReference>
<protein>
    <submittedName>
        <fullName evidence="3">Acyltransferase family protein</fullName>
    </submittedName>
</protein>
<keyword evidence="4" id="KW-1185">Reference proteome</keyword>
<feature type="transmembrane region" description="Helical" evidence="1">
    <location>
        <begin position="150"/>
        <end position="169"/>
    </location>
</feature>
<dbReference type="EMBL" id="JAGKTC010000003">
    <property type="protein sequence ID" value="MBP3985466.1"/>
    <property type="molecule type" value="Genomic_DNA"/>
</dbReference>
<reference evidence="3" key="1">
    <citation type="journal article" date="2016" name="Int. J. Syst. Evol. Microbiol.">
        <title>Pseudoxanthomonas helianthi sp. nov., isolated from roots of Jerusalem artichoke (Helianthus tuberosus).</title>
        <authorList>
            <person name="Kittiwongwattana C."/>
            <person name="Thawai C."/>
        </authorList>
    </citation>
    <scope>NUCLEOTIDE SEQUENCE</scope>
    <source>
        <strain evidence="3">110414</strain>
    </source>
</reference>
<feature type="domain" description="Acyltransferase 3" evidence="2">
    <location>
        <begin position="5"/>
        <end position="365"/>
    </location>
</feature>
<dbReference type="PANTHER" id="PTHR36927">
    <property type="entry name" value="BLR4337 PROTEIN"/>
    <property type="match status" value="1"/>
</dbReference>
<keyword evidence="1" id="KW-0812">Transmembrane</keyword>
<keyword evidence="1" id="KW-0472">Membrane</keyword>
<dbReference type="PANTHER" id="PTHR36927:SF3">
    <property type="entry name" value="GLUCANS BIOSYNTHESIS PROTEIN C"/>
    <property type="match status" value="1"/>
</dbReference>
<dbReference type="Proteomes" id="UP000673447">
    <property type="component" value="Unassembled WGS sequence"/>
</dbReference>
<feature type="transmembrane region" description="Helical" evidence="1">
    <location>
        <begin position="225"/>
        <end position="243"/>
    </location>
</feature>
<feature type="transmembrane region" description="Helical" evidence="1">
    <location>
        <begin position="352"/>
        <end position="370"/>
    </location>
</feature>
<feature type="transmembrane region" description="Helical" evidence="1">
    <location>
        <begin position="250"/>
        <end position="268"/>
    </location>
</feature>
<dbReference type="RefSeq" id="WP_210537326.1">
    <property type="nucleotide sequence ID" value="NZ_JAGKTC010000003.1"/>
</dbReference>
<keyword evidence="1" id="KW-1133">Transmembrane helix</keyword>
<evidence type="ECO:0000313" key="3">
    <source>
        <dbReference type="EMBL" id="MBP3985466.1"/>
    </source>
</evidence>
<organism evidence="3 4">
    <name type="scientific">Pseudoxanthomonas helianthi</name>
    <dbReference type="NCBI Taxonomy" id="1453541"/>
    <lineage>
        <taxon>Bacteria</taxon>
        <taxon>Pseudomonadati</taxon>
        <taxon>Pseudomonadota</taxon>
        <taxon>Gammaproteobacteria</taxon>
        <taxon>Lysobacterales</taxon>
        <taxon>Lysobacteraceae</taxon>
        <taxon>Pseudoxanthomonas</taxon>
    </lineage>
</organism>
<sequence>MHRRHDIDWVRICAFGLLVFYHVGMYYVSWDWHVKSPHAGPALEPLMLSTSPWRMSLLFVISGVATAFLLGRARREGARFLGPRSWRLLLPLLFGMYVVVPPQVYLELAEKVPGGYHADYLAFMGTYLRAGDFYCAAPGDCVDSPTWNHLWFLAYLWVYTVVLLLLLTLAPKAMQGFGAWLGRGLSGVGALLWPVAWLALARLLLAERFESTHDLVDDWYNHAQYLPMFLLGYLLAFSTGFWESLQRLRWAALAAAVAGYASVVGVWYCAGYGDANPPPDALRMALRVAWAVDQWCAIAAAFGFAYRFRNTDSAALRYLAPAVFPVYILHQTVIVALAHGAKPLDLPPLLEGPLLVLLTFAVCFGGYELVRRVPLLRPLFGLKGKAAAKAPVPDARPAAG</sequence>
<keyword evidence="3" id="KW-0808">Transferase</keyword>
<feature type="transmembrane region" description="Helical" evidence="1">
    <location>
        <begin position="85"/>
        <end position="106"/>
    </location>
</feature>
<comment type="caution">
    <text evidence="3">The sequence shown here is derived from an EMBL/GenBank/DDBJ whole genome shotgun (WGS) entry which is preliminary data.</text>
</comment>
<reference evidence="3" key="2">
    <citation type="submission" date="2021-03" db="EMBL/GenBank/DDBJ databases">
        <authorList>
            <person name="Cao W."/>
        </authorList>
    </citation>
    <scope>NUCLEOTIDE SEQUENCE</scope>
    <source>
        <strain evidence="3">110414</strain>
    </source>
</reference>
<accession>A0A940X5W6</accession>
<feature type="transmembrane region" description="Helical" evidence="1">
    <location>
        <begin position="53"/>
        <end position="73"/>
    </location>
</feature>
<dbReference type="Pfam" id="PF01757">
    <property type="entry name" value="Acyl_transf_3"/>
    <property type="match status" value="1"/>
</dbReference>
<name>A0A940X5W6_9GAMM</name>
<feature type="transmembrane region" description="Helical" evidence="1">
    <location>
        <begin position="318"/>
        <end position="340"/>
    </location>
</feature>
<keyword evidence="3" id="KW-0012">Acyltransferase</keyword>